<dbReference type="EMBL" id="LHPG02000003">
    <property type="protein sequence ID" value="PRW59547.1"/>
    <property type="molecule type" value="Genomic_DNA"/>
</dbReference>
<keyword evidence="4" id="KW-1185">Reference proteome</keyword>
<reference evidence="3 4" key="1">
    <citation type="journal article" date="2018" name="Plant J.">
        <title>Genome sequences of Chlorella sorokiniana UTEX 1602 and Micractinium conductrix SAG 241.80: implications to maltose excretion by a green alga.</title>
        <authorList>
            <person name="Arriola M.B."/>
            <person name="Velmurugan N."/>
            <person name="Zhang Y."/>
            <person name="Plunkett M.H."/>
            <person name="Hondzo H."/>
            <person name="Barney B.M."/>
        </authorList>
    </citation>
    <scope>NUCLEOTIDE SEQUENCE [LARGE SCALE GENOMIC DNA]</scope>
    <source>
        <strain evidence="4">UTEX 1602</strain>
    </source>
</reference>
<feature type="region of interest" description="Disordered" evidence="2">
    <location>
        <begin position="169"/>
        <end position="229"/>
    </location>
</feature>
<accession>A0A2P6TZQ9</accession>
<feature type="region of interest" description="Disordered" evidence="2">
    <location>
        <begin position="497"/>
        <end position="542"/>
    </location>
</feature>
<dbReference type="Proteomes" id="UP000239899">
    <property type="component" value="Unassembled WGS sequence"/>
</dbReference>
<feature type="compositionally biased region" description="Low complexity" evidence="2">
    <location>
        <begin position="170"/>
        <end position="207"/>
    </location>
</feature>
<feature type="coiled-coil region" evidence="1">
    <location>
        <begin position="286"/>
        <end position="320"/>
    </location>
</feature>
<gene>
    <name evidence="3" type="ORF">C2E21_2017</name>
</gene>
<sequence>MQAASIAGSPPGPAAGAGAAADASACASAAGEALAAARGLLHQLRTSQAETTAAAEAHRREREGLMHQLQAIQSRYAGLLDFIWQLDTTQLDAEGLEAASDAAAAAAEAAALTNSALGGFSDFASASEEAALAASQHDVALLFMEMQRTQQERDALLYRLDQLEQHIREQQQAQQAEDQQQGFAAAASTHGAGASPGVSVGSSGSSPTHVAQITPPNRVPSRRRQPATAGERVLASLQDLSSLIDDATATGGLASGAASQLWQQCAELQAQVHGLCDQAAASAAAADQLQQLLAAERAERGDLQQRLAGAQRRQRAARQKQSLLRQHVGELEELVHAAIGEAEGAQELLEKVTAEGAGGKLKLGEVWTQLLESQQRASAALRSPPSAATAAAVPDAQSAVAAWQLLEEATGGAPLPSPSRQASSGLRDRLAALSRRYSSTTLEQAEAAAAVEAAAEGAAGGQEAGPADVVEAAEEEAEASLMAAAAVAAGWTELAAATPPRSAGSTQAGDETPSRLGSVSSSLARSPAAAPQEPAVGGSSAVQPDDVAERMDAILADLQQRLGSLEAAAAATAAAPIRALCTYGLTLLLLLGSRLIVQPAAAAAAAASSTAACTLQLALQLALLPVLLLGGPKLAAAGRY</sequence>
<evidence type="ECO:0000256" key="2">
    <source>
        <dbReference type="SAM" id="MobiDB-lite"/>
    </source>
</evidence>
<evidence type="ECO:0000313" key="4">
    <source>
        <dbReference type="Proteomes" id="UP000239899"/>
    </source>
</evidence>
<feature type="compositionally biased region" description="Low complexity" evidence="2">
    <location>
        <begin position="514"/>
        <end position="531"/>
    </location>
</feature>
<organism evidence="3 4">
    <name type="scientific">Chlorella sorokiniana</name>
    <name type="common">Freshwater green alga</name>
    <dbReference type="NCBI Taxonomy" id="3076"/>
    <lineage>
        <taxon>Eukaryota</taxon>
        <taxon>Viridiplantae</taxon>
        <taxon>Chlorophyta</taxon>
        <taxon>core chlorophytes</taxon>
        <taxon>Trebouxiophyceae</taxon>
        <taxon>Chlorellales</taxon>
        <taxon>Chlorellaceae</taxon>
        <taxon>Chlorella clade</taxon>
        <taxon>Chlorella</taxon>
    </lineage>
</organism>
<name>A0A2P6TZQ9_CHLSO</name>
<protein>
    <submittedName>
        <fullName evidence="3">Uncharacterized protein</fullName>
    </submittedName>
</protein>
<dbReference type="AlphaFoldDB" id="A0A2P6TZQ9"/>
<comment type="caution">
    <text evidence="3">The sequence shown here is derived from an EMBL/GenBank/DDBJ whole genome shotgun (WGS) entry which is preliminary data.</text>
</comment>
<keyword evidence="1" id="KW-0175">Coiled coil</keyword>
<proteinExistence type="predicted"/>
<evidence type="ECO:0000313" key="3">
    <source>
        <dbReference type="EMBL" id="PRW59547.1"/>
    </source>
</evidence>
<evidence type="ECO:0000256" key="1">
    <source>
        <dbReference type="SAM" id="Coils"/>
    </source>
</evidence>